<keyword evidence="3 5" id="KW-0694">RNA-binding</keyword>
<dbReference type="InterPro" id="IPR035371">
    <property type="entry name" value="Nrap_D6"/>
</dbReference>
<evidence type="ECO:0000256" key="3">
    <source>
        <dbReference type="ARBA" id="ARBA00022884"/>
    </source>
</evidence>
<dbReference type="GO" id="GO:0003723">
    <property type="term" value="F:RNA binding"/>
    <property type="evidence" value="ECO:0007669"/>
    <property type="project" value="UniProtKB-KW"/>
</dbReference>
<evidence type="ECO:0000256" key="5">
    <source>
        <dbReference type="RuleBase" id="RU364032"/>
    </source>
</evidence>
<keyword evidence="5" id="KW-0690">Ribosome biogenesis</keyword>
<dbReference type="GO" id="GO:0006364">
    <property type="term" value="P:rRNA processing"/>
    <property type="evidence" value="ECO:0007669"/>
    <property type="project" value="UniProtKB-KW"/>
</dbReference>
<dbReference type="GO" id="GO:0034456">
    <property type="term" value="C:UTP-C complex"/>
    <property type="evidence" value="ECO:0007669"/>
    <property type="project" value="TreeGrafter"/>
</dbReference>
<evidence type="ECO:0000313" key="13">
    <source>
        <dbReference type="EMBL" id="WFD42965.1"/>
    </source>
</evidence>
<dbReference type="Pfam" id="PF17406">
    <property type="entry name" value="Nrap_D5"/>
    <property type="match status" value="1"/>
</dbReference>
<evidence type="ECO:0000256" key="1">
    <source>
        <dbReference type="ARBA" id="ARBA00004604"/>
    </source>
</evidence>
<evidence type="ECO:0000259" key="12">
    <source>
        <dbReference type="Pfam" id="PF17407"/>
    </source>
</evidence>
<dbReference type="InterPro" id="IPR035367">
    <property type="entry name" value="Nrap_D2"/>
</dbReference>
<gene>
    <name evidence="13" type="primary">UTP22</name>
    <name evidence="13" type="ORF">MPSI1_001616</name>
</gene>
<dbReference type="InterPro" id="IPR035370">
    <property type="entry name" value="Nrap_D5"/>
</dbReference>
<proteinExistence type="inferred from homology"/>
<dbReference type="PANTHER" id="PTHR17972">
    <property type="entry name" value="NUCLEOLAR RNA-ASSOCIATED PROTEIN"/>
    <property type="match status" value="1"/>
</dbReference>
<dbReference type="Pfam" id="PF17403">
    <property type="entry name" value="Nrap_D2"/>
    <property type="match status" value="1"/>
</dbReference>
<organism evidence="13 14">
    <name type="scientific">Malassezia psittaci</name>
    <dbReference type="NCBI Taxonomy" id="1821823"/>
    <lineage>
        <taxon>Eukaryota</taxon>
        <taxon>Fungi</taxon>
        <taxon>Dikarya</taxon>
        <taxon>Basidiomycota</taxon>
        <taxon>Ustilaginomycotina</taxon>
        <taxon>Malasseziomycetes</taxon>
        <taxon>Malasseziales</taxon>
        <taxon>Malasseziaceae</taxon>
        <taxon>Malassezia</taxon>
    </lineage>
</organism>
<feature type="region of interest" description="Disordered" evidence="6">
    <location>
        <begin position="1"/>
        <end position="72"/>
    </location>
</feature>
<keyword evidence="5" id="KW-0698">rRNA processing</keyword>
<dbReference type="Gene3D" id="1.10.1410.10">
    <property type="match status" value="2"/>
</dbReference>
<sequence length="1270" mass="141386">MVSAKRKASRAGVEQRAPKAKMTKPEESEEEIEMYSDEDLEGGFEEVSESEANREAMDEDVQSTGSLDQQDQDVLTSRVEAPIQVKGADARFAVPSLDEIHGLKETSELYMNNVFKLQMDEMIRQVRPDFDNAKALERALKHVQHVLNTIPSLPPQSLTDAMNSLRTLTGQSIVPPFCDPRPDENVAYKFAFEKPEQLHLVGSWPLRTATRRFGELDVDMEVCMPSSLFQEKDTFNARYFHKRAFYLAVLAGMLQRDEKLGMDVEFMDAAHNDRLTCLVLRPRAVSGKNSSKLKTVIRIHAAHSMGTFPLGRLAPNRNSLRGAALNASEGAHLAPTPHYNSDLVSDALRMPHLLLLHSTSEKCAGFVEACQLLKTWASQRGFGSVLLPVSASTKAPKRLMVAGSENTRFLLTMLLTHLLHGNEPSSGLRGRTLHSDRSKLSFGYSSYQLMRGVLDFLAKHPWSEKPVFMRSHPSFGLSSHAELIPPTTYSICRRVFVDPSGCINLLAGWPDASLDLLQQEAAQTLHMLNDTETDSFRTLFLTTRISPVDRFDEAGVATVSVPKNSDLVRVLDASNSRAFAIEHFINIGAKALGSRAWYIGACYQARASTWALNESQPTLSRRVEFGLRLNNEHAWRQVEHGPSPEDSVACTAFRAFWGDVAELRRFRDGRVVESVVWPVANLTQRAALPRRVLQHAWQKHACITSVSKLKFVNAVFDHLLEIPTDLASRAYLKSPQEVGFQAVQGAYDALVKQLRAMDDLPLSVIGVQPVAAALRSMSPYVPGALKLAELGNEVPDCASYLPAHSMLLTMESSGRWPDDLAAIQEMKTALYERMAAVLGPKMPGATLCVVYDRDAHNGETIQDQSSLCITVPAGFAFACRIHHDREKHLLERVIRSSSGVAKHRAEKALSRWNTRFVYQPMHHAALQALQNQHPSLGGCVRMTERWIAAQMLSTQVPSEAVELLAAAVYTSSEYVPPTTSVAGFLRVLSLLRDWDHRETMLLVPIEAASKRAHEFQVAKSEDDHRPAGTSASDLRQDTVMTPAITMQAQHRITAEEHFRATRARDPAIHHAAWIIPTEYDVHGHCWTRDTPTVTVADALRKLAGRALALVEAPLVDEENRQVLFQPSLQMYDFVINVHPSLSTRYAESLQSDASAWLAKDKHAPKNLRKARPSQYGNEIRPDWDPVSEFVELVHNLYPGILSLFYDQHGGTAIGGVWDQKLKQPHKFKVMLGYNAVPNSSSEVLLNTDAILAEISRIGFGLIKDIEKSNS</sequence>
<dbReference type="GO" id="GO:0006409">
    <property type="term" value="P:tRNA export from nucleus"/>
    <property type="evidence" value="ECO:0007669"/>
    <property type="project" value="TreeGrafter"/>
</dbReference>
<dbReference type="GO" id="GO:0032545">
    <property type="term" value="C:CURI complex"/>
    <property type="evidence" value="ECO:0007669"/>
    <property type="project" value="TreeGrafter"/>
</dbReference>
<dbReference type="Gene3D" id="3.30.70.3030">
    <property type="match status" value="1"/>
</dbReference>
<dbReference type="EMBL" id="CP118376">
    <property type="protein sequence ID" value="WFD42965.1"/>
    <property type="molecule type" value="Genomic_DNA"/>
</dbReference>
<feature type="compositionally biased region" description="Acidic residues" evidence="6">
    <location>
        <begin position="27"/>
        <end position="49"/>
    </location>
</feature>
<evidence type="ECO:0000256" key="4">
    <source>
        <dbReference type="ARBA" id="ARBA00023242"/>
    </source>
</evidence>
<evidence type="ECO:0000259" key="11">
    <source>
        <dbReference type="Pfam" id="PF17406"/>
    </source>
</evidence>
<evidence type="ECO:0000259" key="9">
    <source>
        <dbReference type="Pfam" id="PF17404"/>
    </source>
</evidence>
<feature type="domain" description="Nrap protein" evidence="8">
    <location>
        <begin position="366"/>
        <end position="542"/>
    </location>
</feature>
<dbReference type="Pfam" id="PF17405">
    <property type="entry name" value="Nrap_D4"/>
    <property type="match status" value="1"/>
</dbReference>
<dbReference type="GO" id="GO:0032040">
    <property type="term" value="C:small-subunit processome"/>
    <property type="evidence" value="ECO:0007669"/>
    <property type="project" value="TreeGrafter"/>
</dbReference>
<accession>A0AAF0F8V4</accession>
<evidence type="ECO:0000259" key="8">
    <source>
        <dbReference type="Pfam" id="PF17403"/>
    </source>
</evidence>
<dbReference type="PANTHER" id="PTHR17972:SF0">
    <property type="entry name" value="NUCLEOLAR PROTEIN 6"/>
    <property type="match status" value="1"/>
</dbReference>
<protein>
    <recommendedName>
        <fullName evidence="5">U3 small nucleolar RNA-associated protein 22</fullName>
    </recommendedName>
</protein>
<dbReference type="InterPro" id="IPR035082">
    <property type="entry name" value="Nrap_D1"/>
</dbReference>
<dbReference type="AlphaFoldDB" id="A0AAF0F8V4"/>
<name>A0AAF0F8V4_9BASI</name>
<keyword evidence="5" id="KW-0687">Ribonucleoprotein</keyword>
<evidence type="ECO:0000256" key="2">
    <source>
        <dbReference type="ARBA" id="ARBA00006674"/>
    </source>
</evidence>
<feature type="domain" description="Nrap protein" evidence="9">
    <location>
        <begin position="561"/>
        <end position="701"/>
    </location>
</feature>
<comment type="similarity">
    <text evidence="2 5">Belongs to the NRAP family.</text>
</comment>
<evidence type="ECO:0000259" key="10">
    <source>
        <dbReference type="Pfam" id="PF17405"/>
    </source>
</evidence>
<evidence type="ECO:0000256" key="6">
    <source>
        <dbReference type="SAM" id="MobiDB-lite"/>
    </source>
</evidence>
<dbReference type="InterPro" id="IPR005554">
    <property type="entry name" value="NOL6/Upt22"/>
</dbReference>
<dbReference type="Pfam" id="PF03813">
    <property type="entry name" value="Nrap"/>
    <property type="match status" value="1"/>
</dbReference>
<dbReference type="Pfam" id="PF17407">
    <property type="entry name" value="Nrap_D6"/>
    <property type="match status" value="1"/>
</dbReference>
<feature type="compositionally biased region" description="Polar residues" evidence="6">
    <location>
        <begin position="62"/>
        <end position="72"/>
    </location>
</feature>
<feature type="domain" description="Nrap protein" evidence="12">
    <location>
        <begin position="1128"/>
        <end position="1265"/>
    </location>
</feature>
<feature type="domain" description="Nrap protein" evidence="7">
    <location>
        <begin position="218"/>
        <end position="361"/>
    </location>
</feature>
<reference evidence="13" key="1">
    <citation type="submission" date="2023-02" db="EMBL/GenBank/DDBJ databases">
        <title>Mating type loci evolution in Malassezia.</title>
        <authorList>
            <person name="Coelho M.A."/>
        </authorList>
    </citation>
    <scope>NUCLEOTIDE SEQUENCE</scope>
    <source>
        <strain evidence="13">CBS 14136</strain>
    </source>
</reference>
<dbReference type="InterPro" id="IPR035369">
    <property type="entry name" value="Nrap_D4"/>
</dbReference>
<dbReference type="Proteomes" id="UP001214628">
    <property type="component" value="Chromosome 2"/>
</dbReference>
<keyword evidence="14" id="KW-1185">Reference proteome</keyword>
<dbReference type="InterPro" id="IPR035368">
    <property type="entry name" value="Nrap_D3"/>
</dbReference>
<feature type="domain" description="Nrap protein" evidence="10">
    <location>
        <begin position="716"/>
        <end position="930"/>
    </location>
</feature>
<comment type="subcellular location">
    <subcellularLocation>
        <location evidence="1 5">Nucleus</location>
        <location evidence="1 5">Nucleolus</location>
    </subcellularLocation>
</comment>
<keyword evidence="4 5" id="KW-0539">Nucleus</keyword>
<evidence type="ECO:0000313" key="14">
    <source>
        <dbReference type="Proteomes" id="UP001214628"/>
    </source>
</evidence>
<feature type="domain" description="Nrap protein" evidence="11">
    <location>
        <begin position="933"/>
        <end position="1126"/>
    </location>
</feature>
<evidence type="ECO:0000259" key="7">
    <source>
        <dbReference type="Pfam" id="PF03813"/>
    </source>
</evidence>
<dbReference type="Pfam" id="PF17404">
    <property type="entry name" value="Nrap_D3"/>
    <property type="match status" value="1"/>
</dbReference>